<dbReference type="GO" id="GO:0000287">
    <property type="term" value="F:magnesium ion binding"/>
    <property type="evidence" value="ECO:0007669"/>
    <property type="project" value="TreeGrafter"/>
</dbReference>
<dbReference type="PATRIC" id="fig|1423812.3.peg.784"/>
<dbReference type="CDD" id="cd07516">
    <property type="entry name" value="HAD_Pase"/>
    <property type="match status" value="1"/>
</dbReference>
<evidence type="ECO:0000313" key="2">
    <source>
        <dbReference type="Proteomes" id="UP000051155"/>
    </source>
</evidence>
<dbReference type="GO" id="GO:0005829">
    <property type="term" value="C:cytosol"/>
    <property type="evidence" value="ECO:0007669"/>
    <property type="project" value="TreeGrafter"/>
</dbReference>
<dbReference type="RefSeq" id="WP_057737688.1">
    <property type="nucleotide sequence ID" value="NZ_AZEG01000017.1"/>
</dbReference>
<dbReference type="Gene3D" id="3.30.1240.10">
    <property type="match status" value="1"/>
</dbReference>
<organism evidence="1 2">
    <name type="scientific">Liquorilactobacillus uvarum DSM 19971</name>
    <dbReference type="NCBI Taxonomy" id="1423812"/>
    <lineage>
        <taxon>Bacteria</taxon>
        <taxon>Bacillati</taxon>
        <taxon>Bacillota</taxon>
        <taxon>Bacilli</taxon>
        <taxon>Lactobacillales</taxon>
        <taxon>Lactobacillaceae</taxon>
        <taxon>Liquorilactobacillus</taxon>
    </lineage>
</organism>
<dbReference type="Pfam" id="PF08282">
    <property type="entry name" value="Hydrolase_3"/>
    <property type="match status" value="1"/>
</dbReference>
<dbReference type="NCBIfam" id="TIGR01484">
    <property type="entry name" value="HAD-SF-IIB"/>
    <property type="match status" value="1"/>
</dbReference>
<dbReference type="GO" id="GO:0016791">
    <property type="term" value="F:phosphatase activity"/>
    <property type="evidence" value="ECO:0007669"/>
    <property type="project" value="UniProtKB-ARBA"/>
</dbReference>
<evidence type="ECO:0008006" key="3">
    <source>
        <dbReference type="Google" id="ProtNLM"/>
    </source>
</evidence>
<name>A0A0R1PXD1_9LACO</name>
<protein>
    <recommendedName>
        <fullName evidence="3">HAD superfamily hydrolase</fullName>
    </recommendedName>
</protein>
<dbReference type="SFLD" id="SFLDG01140">
    <property type="entry name" value="C2.B:_Phosphomannomutase_and_P"/>
    <property type="match status" value="1"/>
</dbReference>
<reference evidence="1 2" key="1">
    <citation type="journal article" date="2015" name="Genome Announc.">
        <title>Expanding the biotechnology potential of lactobacilli through comparative genomics of 213 strains and associated genera.</title>
        <authorList>
            <person name="Sun Z."/>
            <person name="Harris H.M."/>
            <person name="McCann A."/>
            <person name="Guo C."/>
            <person name="Argimon S."/>
            <person name="Zhang W."/>
            <person name="Yang X."/>
            <person name="Jeffery I.B."/>
            <person name="Cooney J.C."/>
            <person name="Kagawa T.F."/>
            <person name="Liu W."/>
            <person name="Song Y."/>
            <person name="Salvetti E."/>
            <person name="Wrobel A."/>
            <person name="Rasinkangas P."/>
            <person name="Parkhill J."/>
            <person name="Rea M.C."/>
            <person name="O'Sullivan O."/>
            <person name="Ritari J."/>
            <person name="Douillard F.P."/>
            <person name="Paul Ross R."/>
            <person name="Yang R."/>
            <person name="Briner A.E."/>
            <person name="Felis G.E."/>
            <person name="de Vos W.M."/>
            <person name="Barrangou R."/>
            <person name="Klaenhammer T.R."/>
            <person name="Caufield P.W."/>
            <person name="Cui Y."/>
            <person name="Zhang H."/>
            <person name="O'Toole P.W."/>
        </authorList>
    </citation>
    <scope>NUCLEOTIDE SEQUENCE [LARGE SCALE GENOMIC DNA]</scope>
    <source>
        <strain evidence="1 2">DSM 19971</strain>
    </source>
</reference>
<dbReference type="PANTHER" id="PTHR10000:SF8">
    <property type="entry name" value="HAD SUPERFAMILY HYDROLASE-LIKE, TYPE 3"/>
    <property type="match status" value="1"/>
</dbReference>
<dbReference type="AlphaFoldDB" id="A0A0R1PXD1"/>
<dbReference type="Gene3D" id="3.40.50.1000">
    <property type="entry name" value="HAD superfamily/HAD-like"/>
    <property type="match status" value="1"/>
</dbReference>
<accession>A0A0R1PXD1</accession>
<comment type="caution">
    <text evidence="1">The sequence shown here is derived from an EMBL/GenBank/DDBJ whole genome shotgun (WGS) entry which is preliminary data.</text>
</comment>
<dbReference type="Proteomes" id="UP000051155">
    <property type="component" value="Unassembled WGS sequence"/>
</dbReference>
<dbReference type="InterPro" id="IPR006379">
    <property type="entry name" value="HAD-SF_hydro_IIB"/>
</dbReference>
<gene>
    <name evidence="1" type="ORF">FD20_GL000718</name>
</gene>
<evidence type="ECO:0000313" key="1">
    <source>
        <dbReference type="EMBL" id="KRL37006.1"/>
    </source>
</evidence>
<dbReference type="NCBIfam" id="TIGR00099">
    <property type="entry name" value="Cof-subfamily"/>
    <property type="match status" value="1"/>
</dbReference>
<sequence length="277" mass="31306">MVNSVKLVVSDVDGTILTTRQTITAKLKRVVSLINTQNIPFVLASARSPQGMYPIAKALRIQSNPLVSYNGAFILKMNEDNIGCQLKSHPMKNDAVRRIVEIVKKQFSQISVNIYAKNTWFIEKHDTWIQLESDITKLKPTKIRFESLYEDEKTEIHKLLLIGKTKEIQELYNYLKKVKFEEIAFYLSKENYLEIVATNVSKETALKELAAYYQIDTKEILAIGDQFNDIPMLRLAGIGIAMGNSPAKVKKVATFVTTSNDNDGVANALVNFILEKS</sequence>
<proteinExistence type="predicted"/>
<dbReference type="EMBL" id="AZEG01000017">
    <property type="protein sequence ID" value="KRL37006.1"/>
    <property type="molecule type" value="Genomic_DNA"/>
</dbReference>
<dbReference type="OrthoDB" id="9790031at2"/>
<keyword evidence="2" id="KW-1185">Reference proteome</keyword>
<dbReference type="InterPro" id="IPR023214">
    <property type="entry name" value="HAD_sf"/>
</dbReference>
<dbReference type="STRING" id="1423812.FD20_GL000718"/>
<dbReference type="InterPro" id="IPR036412">
    <property type="entry name" value="HAD-like_sf"/>
</dbReference>
<dbReference type="PROSITE" id="PS01228">
    <property type="entry name" value="COF_1"/>
    <property type="match status" value="1"/>
</dbReference>
<dbReference type="PROSITE" id="PS01229">
    <property type="entry name" value="COF_2"/>
    <property type="match status" value="1"/>
</dbReference>
<dbReference type="PANTHER" id="PTHR10000">
    <property type="entry name" value="PHOSPHOSERINE PHOSPHATASE"/>
    <property type="match status" value="1"/>
</dbReference>
<dbReference type="InterPro" id="IPR000150">
    <property type="entry name" value="Cof"/>
</dbReference>
<dbReference type="SFLD" id="SFLDS00003">
    <property type="entry name" value="Haloacid_Dehalogenase"/>
    <property type="match status" value="1"/>
</dbReference>
<dbReference type="SUPFAM" id="SSF56784">
    <property type="entry name" value="HAD-like"/>
    <property type="match status" value="1"/>
</dbReference>